<protein>
    <submittedName>
        <fullName evidence="1">Uncharacterized protein</fullName>
    </submittedName>
</protein>
<accession>A0A6N2KRM1</accession>
<proteinExistence type="predicted"/>
<reference evidence="1" key="1">
    <citation type="submission" date="2019-03" db="EMBL/GenBank/DDBJ databases">
        <authorList>
            <person name="Mank J."/>
            <person name="Almeida P."/>
        </authorList>
    </citation>
    <scope>NUCLEOTIDE SEQUENCE</scope>
    <source>
        <strain evidence="1">78183</strain>
    </source>
</reference>
<organism evidence="1">
    <name type="scientific">Salix viminalis</name>
    <name type="common">Common osier</name>
    <name type="synonym">Basket willow</name>
    <dbReference type="NCBI Taxonomy" id="40686"/>
    <lineage>
        <taxon>Eukaryota</taxon>
        <taxon>Viridiplantae</taxon>
        <taxon>Streptophyta</taxon>
        <taxon>Embryophyta</taxon>
        <taxon>Tracheophyta</taxon>
        <taxon>Spermatophyta</taxon>
        <taxon>Magnoliopsida</taxon>
        <taxon>eudicotyledons</taxon>
        <taxon>Gunneridae</taxon>
        <taxon>Pentapetalae</taxon>
        <taxon>rosids</taxon>
        <taxon>fabids</taxon>
        <taxon>Malpighiales</taxon>
        <taxon>Salicaceae</taxon>
        <taxon>Saliceae</taxon>
        <taxon>Salix</taxon>
    </lineage>
</organism>
<name>A0A6N2KRM1_SALVM</name>
<gene>
    <name evidence="1" type="ORF">SVIM_LOCUS127705</name>
</gene>
<sequence>MIGLSGVMNWAGKAKHYGAFIVIISPAFGYQPSLIPHTRTLMLQSASKSREGEARFYCIIYTNSECPAHVLILFLMEPIPSAMKSYGFEGIEMFQIFRIFLLSCWFDNLIFGVLKLCFRSKHTSKERLFEEESAFMGSDVELHDEPDRYGLLAATSLEGCLPNAMGVNCVDPDNKQWASPHALSNESAKHRNLLPKWSLNCKKIILSVAYLNANFGMEVRASYLSAFTEVILGCEIMNNEFKHAIDDISAGGKITIYLHLKKYFCGTLFTRLCFLERPKENHKLGDVCVHGKEGVSFRFAGNSFGSFPQRCYGLLGCTPWLQQAFKMQQAQVGTLIYSLLCES</sequence>
<dbReference type="EMBL" id="CAADRP010000669">
    <property type="protein sequence ID" value="VFU31224.1"/>
    <property type="molecule type" value="Genomic_DNA"/>
</dbReference>
<evidence type="ECO:0000313" key="1">
    <source>
        <dbReference type="EMBL" id="VFU31224.1"/>
    </source>
</evidence>
<dbReference type="AlphaFoldDB" id="A0A6N2KRM1"/>